<keyword evidence="2" id="KW-0695">RNA-directed DNA polymerase</keyword>
<evidence type="ECO:0000313" key="2">
    <source>
        <dbReference type="EMBL" id="GEU92005.1"/>
    </source>
</evidence>
<evidence type="ECO:0000259" key="1">
    <source>
        <dbReference type="Pfam" id="PF13966"/>
    </source>
</evidence>
<keyword evidence="2" id="KW-0548">Nucleotidyltransferase</keyword>
<dbReference type="AlphaFoldDB" id="A0A6L2P4M1"/>
<accession>A0A6L2P4M1</accession>
<dbReference type="Pfam" id="PF13966">
    <property type="entry name" value="zf-RVT"/>
    <property type="match status" value="1"/>
</dbReference>
<sequence>MGVLNIMESMHRNFFNGVDNNDRKLTMIETNKHASVAAKFRDTSMSASFRRVPRGGLEEDQFQLLVDKVALVILFIIKDRWVWILDFGGEFSVKSARSYINDYLFSIVGRPTRWLNVIPTKINIFAWRISLDRLPLRFNLSLRGIDVSSILCSICSSDGVTSSQLLFSCNVARQLLFKVAH</sequence>
<dbReference type="GO" id="GO:0003964">
    <property type="term" value="F:RNA-directed DNA polymerase activity"/>
    <property type="evidence" value="ECO:0007669"/>
    <property type="project" value="UniProtKB-KW"/>
</dbReference>
<reference evidence="2" key="1">
    <citation type="journal article" date="2019" name="Sci. Rep.">
        <title>Draft genome of Tanacetum cinerariifolium, the natural source of mosquito coil.</title>
        <authorList>
            <person name="Yamashiro T."/>
            <person name="Shiraishi A."/>
            <person name="Satake H."/>
            <person name="Nakayama K."/>
        </authorList>
    </citation>
    <scope>NUCLEOTIDE SEQUENCE</scope>
</reference>
<gene>
    <name evidence="2" type="ORF">Tci_063983</name>
</gene>
<dbReference type="EMBL" id="BKCJ010010533">
    <property type="protein sequence ID" value="GEU92005.1"/>
    <property type="molecule type" value="Genomic_DNA"/>
</dbReference>
<keyword evidence="2" id="KW-0808">Transferase</keyword>
<protein>
    <submittedName>
        <fullName evidence="2">RNA-directed DNA polymerase, eukaryota</fullName>
    </submittedName>
</protein>
<feature type="domain" description="Reverse transcriptase zinc-binding" evidence="1">
    <location>
        <begin position="110"/>
        <end position="175"/>
    </location>
</feature>
<organism evidence="2">
    <name type="scientific">Tanacetum cinerariifolium</name>
    <name type="common">Dalmatian daisy</name>
    <name type="synonym">Chrysanthemum cinerariifolium</name>
    <dbReference type="NCBI Taxonomy" id="118510"/>
    <lineage>
        <taxon>Eukaryota</taxon>
        <taxon>Viridiplantae</taxon>
        <taxon>Streptophyta</taxon>
        <taxon>Embryophyta</taxon>
        <taxon>Tracheophyta</taxon>
        <taxon>Spermatophyta</taxon>
        <taxon>Magnoliopsida</taxon>
        <taxon>eudicotyledons</taxon>
        <taxon>Gunneridae</taxon>
        <taxon>Pentapetalae</taxon>
        <taxon>asterids</taxon>
        <taxon>campanulids</taxon>
        <taxon>Asterales</taxon>
        <taxon>Asteraceae</taxon>
        <taxon>Asteroideae</taxon>
        <taxon>Anthemideae</taxon>
        <taxon>Anthemidinae</taxon>
        <taxon>Tanacetum</taxon>
    </lineage>
</organism>
<dbReference type="InterPro" id="IPR026960">
    <property type="entry name" value="RVT-Znf"/>
</dbReference>
<name>A0A6L2P4M1_TANCI</name>
<proteinExistence type="predicted"/>
<comment type="caution">
    <text evidence="2">The sequence shown here is derived from an EMBL/GenBank/DDBJ whole genome shotgun (WGS) entry which is preliminary data.</text>
</comment>